<reference evidence="9" key="1">
    <citation type="submission" date="2011-05" db="EMBL/GenBank/DDBJ databases">
        <title>The genome sequence of Vittaforma corneae strain ATCC 50505.</title>
        <authorList>
            <consortium name="The Broad Institute Genome Sequencing Platform"/>
            <person name="Cuomo C."/>
            <person name="Didier E."/>
            <person name="Bowers L."/>
            <person name="Young S.K."/>
            <person name="Zeng Q."/>
            <person name="Gargeya S."/>
            <person name="Fitzgerald M."/>
            <person name="Haas B."/>
            <person name="Abouelleil A."/>
            <person name="Alvarado L."/>
            <person name="Arachchi H.M."/>
            <person name="Berlin A."/>
            <person name="Chapman S.B."/>
            <person name="Gearin G."/>
            <person name="Goldberg J."/>
            <person name="Griggs A."/>
            <person name="Gujja S."/>
            <person name="Hansen M."/>
            <person name="Heiman D."/>
            <person name="Howarth C."/>
            <person name="Larimer J."/>
            <person name="Lui A."/>
            <person name="MacDonald P.J.P."/>
            <person name="McCowen C."/>
            <person name="Montmayeur A."/>
            <person name="Murphy C."/>
            <person name="Neiman D."/>
            <person name="Pearson M."/>
            <person name="Priest M."/>
            <person name="Roberts A."/>
            <person name="Saif S."/>
            <person name="Shea T."/>
            <person name="Sisk P."/>
            <person name="Stolte C."/>
            <person name="Sykes S."/>
            <person name="Wortman J."/>
            <person name="Nusbaum C."/>
            <person name="Birren B."/>
        </authorList>
    </citation>
    <scope>NUCLEOTIDE SEQUENCE [LARGE SCALE GENOMIC DNA]</scope>
    <source>
        <strain evidence="9">ATCC 50505</strain>
    </source>
</reference>
<dbReference type="GO" id="GO:0006506">
    <property type="term" value="P:GPI anchor biosynthetic process"/>
    <property type="evidence" value="ECO:0007669"/>
    <property type="project" value="UniProtKB-KW"/>
</dbReference>
<feature type="transmembrane region" description="Helical" evidence="7">
    <location>
        <begin position="164"/>
        <end position="182"/>
    </location>
</feature>
<comment type="similarity">
    <text evidence="7">Belongs to the PGAP3 family.</text>
</comment>
<dbReference type="OrthoDB" id="419770at2759"/>
<organism evidence="8 9">
    <name type="scientific">Vittaforma corneae (strain ATCC 50505)</name>
    <name type="common">Microsporidian parasite</name>
    <name type="synonym">Nosema corneum</name>
    <dbReference type="NCBI Taxonomy" id="993615"/>
    <lineage>
        <taxon>Eukaryota</taxon>
        <taxon>Fungi</taxon>
        <taxon>Fungi incertae sedis</taxon>
        <taxon>Microsporidia</taxon>
        <taxon>Nosematidae</taxon>
        <taxon>Vittaforma</taxon>
    </lineage>
</organism>
<comment type="subcellular location">
    <subcellularLocation>
        <location evidence="1">Endomembrane system</location>
        <topology evidence="1">Multi-pass membrane protein</topology>
    </subcellularLocation>
    <subcellularLocation>
        <location evidence="7">Endoplasmic reticulum membrane</location>
        <topology evidence="7">Multi-pass membrane protein</topology>
    </subcellularLocation>
</comment>
<evidence type="ECO:0000313" key="9">
    <source>
        <dbReference type="Proteomes" id="UP000011082"/>
    </source>
</evidence>
<dbReference type="Pfam" id="PF04080">
    <property type="entry name" value="Per1"/>
    <property type="match status" value="1"/>
</dbReference>
<dbReference type="GO" id="GO:0005789">
    <property type="term" value="C:endoplasmic reticulum membrane"/>
    <property type="evidence" value="ECO:0007669"/>
    <property type="project" value="UniProtKB-SubCell"/>
</dbReference>
<evidence type="ECO:0000256" key="1">
    <source>
        <dbReference type="ARBA" id="ARBA00004127"/>
    </source>
</evidence>
<proteinExistence type="inferred from homology"/>
<dbReference type="PANTHER" id="PTHR13148:SF0">
    <property type="entry name" value="POST-GPI ATTACHMENT TO PROTEINS FACTOR 3"/>
    <property type="match status" value="1"/>
</dbReference>
<dbReference type="GeneID" id="19881857"/>
<keyword evidence="2 7" id="KW-0337">GPI-anchor biosynthesis</keyword>
<feature type="transmembrane region" description="Helical" evidence="7">
    <location>
        <begin position="188"/>
        <end position="209"/>
    </location>
</feature>
<comment type="function">
    <text evidence="7">Involved in the lipid remodeling steps of GPI-anchor maturation.</text>
</comment>
<accession>L2GMD1</accession>
<sequence>MQNCEISCRELAEKAIKVNFIDRLVGRTLNEKIDNYCHVDCLKSLRIRNIKRNGRWGFKPVLGMTEAFSSMFAFLSFLLMVSGFKRKIKHKLGTCPMSRLYYMQYYIANAAFLSSFLFHIRETLFTRYADYFTAFASILMGLLVSLNRIVLLKKPKVFKKFQETTIRISIAFFIMHVYKMAFHEFDYTYNKVSCGLLFFASCTCNFTTFLHYREFSHSRQIVYSIGCLLTAGGIEILDISPLFYLFDSHALWHLLMATATPFYLEFISKDIDFQPKMKV</sequence>
<dbReference type="GO" id="GO:0016788">
    <property type="term" value="F:hydrolase activity, acting on ester bonds"/>
    <property type="evidence" value="ECO:0007669"/>
    <property type="project" value="TreeGrafter"/>
</dbReference>
<feature type="transmembrane region" description="Helical" evidence="7">
    <location>
        <begin position="102"/>
        <end position="120"/>
    </location>
</feature>
<dbReference type="PANTHER" id="PTHR13148">
    <property type="entry name" value="PER1-RELATED"/>
    <property type="match status" value="1"/>
</dbReference>
<evidence type="ECO:0000256" key="3">
    <source>
        <dbReference type="ARBA" id="ARBA00022692"/>
    </source>
</evidence>
<dbReference type="InterPro" id="IPR007217">
    <property type="entry name" value="Per1-like"/>
</dbReference>
<dbReference type="InParanoid" id="L2GMD1"/>
<dbReference type="EMBL" id="JH370138">
    <property type="protein sequence ID" value="ELA41794.1"/>
    <property type="molecule type" value="Genomic_DNA"/>
</dbReference>
<dbReference type="RefSeq" id="XP_007604592.1">
    <property type="nucleotide sequence ID" value="XM_007604530.1"/>
</dbReference>
<gene>
    <name evidence="8" type="ORF">VICG_01146</name>
</gene>
<name>L2GMD1_VITCO</name>
<evidence type="ECO:0000256" key="7">
    <source>
        <dbReference type="RuleBase" id="RU365066"/>
    </source>
</evidence>
<keyword evidence="3 7" id="KW-0812">Transmembrane</keyword>
<dbReference type="STRING" id="993615.L2GMD1"/>
<feature type="transmembrane region" description="Helical" evidence="7">
    <location>
        <begin position="250"/>
        <end position="268"/>
    </location>
</feature>
<keyword evidence="5 7" id="KW-1133">Transmembrane helix</keyword>
<dbReference type="VEuPathDB" id="MicrosporidiaDB:VICG_01146"/>
<keyword evidence="4" id="KW-0732">Signal</keyword>
<keyword evidence="9" id="KW-1185">Reference proteome</keyword>
<evidence type="ECO:0000256" key="2">
    <source>
        <dbReference type="ARBA" id="ARBA00022502"/>
    </source>
</evidence>
<keyword evidence="7" id="KW-0256">Endoplasmic reticulum</keyword>
<feature type="transmembrane region" description="Helical" evidence="7">
    <location>
        <begin position="132"/>
        <end position="152"/>
    </location>
</feature>
<dbReference type="FunCoup" id="L2GMD1">
    <property type="interactions" value="20"/>
</dbReference>
<keyword evidence="6 7" id="KW-0472">Membrane</keyword>
<evidence type="ECO:0000256" key="5">
    <source>
        <dbReference type="ARBA" id="ARBA00022989"/>
    </source>
</evidence>
<dbReference type="Proteomes" id="UP000011082">
    <property type="component" value="Unassembled WGS sequence"/>
</dbReference>
<dbReference type="AlphaFoldDB" id="L2GMD1"/>
<dbReference type="HOGENOM" id="CLU_032917_2_1_1"/>
<dbReference type="OMA" id="PIPIWWA"/>
<evidence type="ECO:0000256" key="6">
    <source>
        <dbReference type="ARBA" id="ARBA00023136"/>
    </source>
</evidence>
<evidence type="ECO:0000256" key="4">
    <source>
        <dbReference type="ARBA" id="ARBA00022729"/>
    </source>
</evidence>
<feature type="transmembrane region" description="Helical" evidence="7">
    <location>
        <begin position="221"/>
        <end position="244"/>
    </location>
</feature>
<feature type="transmembrane region" description="Helical" evidence="7">
    <location>
        <begin position="61"/>
        <end position="81"/>
    </location>
</feature>
<protein>
    <recommendedName>
        <fullName evidence="7">Post-GPI attachment to proteins factor 3</fullName>
    </recommendedName>
</protein>
<evidence type="ECO:0000313" key="8">
    <source>
        <dbReference type="EMBL" id="ELA41794.1"/>
    </source>
</evidence>